<gene>
    <name evidence="4" type="primary">LOC110798895</name>
</gene>
<evidence type="ECO:0000259" key="2">
    <source>
        <dbReference type="Pfam" id="PF03732"/>
    </source>
</evidence>
<reference evidence="4" key="2">
    <citation type="submission" date="2025-08" db="UniProtKB">
        <authorList>
            <consortium name="RefSeq"/>
        </authorList>
    </citation>
    <scope>IDENTIFICATION</scope>
    <source>
        <tissue evidence="4">Leaf</tissue>
    </source>
</reference>
<feature type="compositionally biased region" description="Basic and acidic residues" evidence="1">
    <location>
        <begin position="493"/>
        <end position="510"/>
    </location>
</feature>
<dbReference type="InterPro" id="IPR005162">
    <property type="entry name" value="Retrotrans_gag_dom"/>
</dbReference>
<protein>
    <submittedName>
        <fullName evidence="4">Uncharacterized protein isoform X1</fullName>
    </submittedName>
</protein>
<feature type="domain" description="Retrotransposon gag" evidence="2">
    <location>
        <begin position="327"/>
        <end position="416"/>
    </location>
</feature>
<feature type="region of interest" description="Disordered" evidence="1">
    <location>
        <begin position="724"/>
        <end position="746"/>
    </location>
</feature>
<feature type="region of interest" description="Disordered" evidence="1">
    <location>
        <begin position="989"/>
        <end position="1034"/>
    </location>
</feature>
<feature type="compositionally biased region" description="Basic and acidic residues" evidence="1">
    <location>
        <begin position="731"/>
        <end position="746"/>
    </location>
</feature>
<dbReference type="Pfam" id="PF03732">
    <property type="entry name" value="Retrotrans_gag"/>
    <property type="match status" value="1"/>
</dbReference>
<reference evidence="3" key="1">
    <citation type="journal article" date="2021" name="Nat. Commun.">
        <title>Genomic analyses provide insights into spinach domestication and the genetic basis of agronomic traits.</title>
        <authorList>
            <person name="Cai X."/>
            <person name="Sun X."/>
            <person name="Xu C."/>
            <person name="Sun H."/>
            <person name="Wang X."/>
            <person name="Ge C."/>
            <person name="Zhang Z."/>
            <person name="Wang Q."/>
            <person name="Fei Z."/>
            <person name="Jiao C."/>
            <person name="Wang Q."/>
        </authorList>
    </citation>
    <scope>NUCLEOTIDE SEQUENCE [LARGE SCALE GENOMIC DNA]</scope>
    <source>
        <strain evidence="3">cv. Varoflay</strain>
    </source>
</reference>
<feature type="region of interest" description="Disordered" evidence="1">
    <location>
        <begin position="207"/>
        <end position="239"/>
    </location>
</feature>
<name>A0ABM3RMX6_SPIOL</name>
<dbReference type="PANTHER" id="PTHR33437">
    <property type="entry name" value="OS06G0361200 PROTEIN"/>
    <property type="match status" value="1"/>
</dbReference>
<feature type="region of interest" description="Disordered" evidence="1">
    <location>
        <begin position="485"/>
        <end position="510"/>
    </location>
</feature>
<dbReference type="CDD" id="cd00303">
    <property type="entry name" value="retropepsin_like"/>
    <property type="match status" value="1"/>
</dbReference>
<feature type="compositionally biased region" description="Acidic residues" evidence="1">
    <location>
        <begin position="217"/>
        <end position="226"/>
    </location>
</feature>
<feature type="compositionally biased region" description="Basic residues" evidence="1">
    <location>
        <begin position="659"/>
        <end position="684"/>
    </location>
</feature>
<organism evidence="3 4">
    <name type="scientific">Spinacia oleracea</name>
    <name type="common">Spinach</name>
    <dbReference type="NCBI Taxonomy" id="3562"/>
    <lineage>
        <taxon>Eukaryota</taxon>
        <taxon>Viridiplantae</taxon>
        <taxon>Streptophyta</taxon>
        <taxon>Embryophyta</taxon>
        <taxon>Tracheophyta</taxon>
        <taxon>Spermatophyta</taxon>
        <taxon>Magnoliopsida</taxon>
        <taxon>eudicotyledons</taxon>
        <taxon>Gunneridae</taxon>
        <taxon>Pentapetalae</taxon>
        <taxon>Caryophyllales</taxon>
        <taxon>Chenopodiaceae</taxon>
        <taxon>Chenopodioideae</taxon>
        <taxon>Anserineae</taxon>
        <taxon>Spinacia</taxon>
    </lineage>
</organism>
<accession>A0ABM3RMX6</accession>
<evidence type="ECO:0000313" key="4">
    <source>
        <dbReference type="RefSeq" id="XP_056696974.1"/>
    </source>
</evidence>
<feature type="region of interest" description="Disordered" evidence="1">
    <location>
        <begin position="47"/>
        <end position="76"/>
    </location>
</feature>
<dbReference type="PANTHER" id="PTHR33437:SF2">
    <property type="entry name" value="OS06G0361200 PROTEIN"/>
    <property type="match status" value="1"/>
</dbReference>
<dbReference type="Gene3D" id="2.40.70.10">
    <property type="entry name" value="Acid Proteases"/>
    <property type="match status" value="1"/>
</dbReference>
<feature type="compositionally biased region" description="Polar residues" evidence="1">
    <location>
        <begin position="47"/>
        <end position="60"/>
    </location>
</feature>
<evidence type="ECO:0000313" key="3">
    <source>
        <dbReference type="Proteomes" id="UP000813463"/>
    </source>
</evidence>
<keyword evidence="3" id="KW-1185">Reference proteome</keyword>
<dbReference type="GeneID" id="110798895"/>
<sequence>MAAQQTVSMSDAEKAAMVKQRAAELAEMMKGRDEGIRTRGMKNANLNEAASSLRSAPITTKTRRKSHVRASSDVSPNPYYRKSRNIPVFGSFPAEGARFLMPGEEDMRPHQKPDRLVIHTSPLFDPFYVESDAKSSTGSSPTSPLKVSDCEESVQSLQTDIAEVMAIESKTVEEQLAEMKGMIVKLMKDGEEKDEEIKKQNERISSLTKKLKKQEESADEENDDSEGSTTSKSTTKGEKLDDTFTMKKIQDMITNAVKNHIVGSSGPSHLYEKPYTKKIDHLRMPVGYQPPKFQQFDGKGNPKQHVAHFIETCNNAGTSGDLLVKQFVRSLKDTAFDWYTDLPAEAIDSWAEMEEEFKARFYSTRRVVSMIELTKTTQWENEPVVDYINRWRTLSLECKDRLTETSAIAMCNQGMNWDLLYILQGIKPRSFQDLATRAHDMEISITNNRGGGSSSFKKEKKDFKKPEKYVKDSTKESFAVATSSAPVKISAKPKTEQKKGPFTKDARRDKPTLKELQAKKYPFPDSDLAGMLDDLLEKKVISLPESKRPDQMGRTSNPNFCPYHRIVSHPIEKCITLKERIMQLATEGRIVLDLDEAAESHHASVIQFGSLDPILIIDPVKNSASTPLPRKEDEEGWTLVTRRKKRKQTKLEEQPPLRQKQHQKRNKSKSSHVTRNKGLVKKKSTPRDSFPTKEVRKHVTLNDFFPQEYLGEVSVNTVTCSVAEEEEKEEKEEKSQVSEGLNHERDPERDAKILALLGTVPSRMGWRQALSLPEEMRFALARAIENPTQYTSKENIEQGIYENHPERCAACSAALAFTDEDLMLGSKPHNRPLFVCGYIRKKKINRILVDGGSAVNIMPKSTMTKLGITESELTESRLMIQGFNLGGQRVIGMIRVDLTIGEMTATTIFHVIDSNTSYRLLLGRPWMHENGVVASTLHQCFKYYRNGERKVNADVKPFSEAESHFADAKFYASQGEPVEVMPTEIASTGKVMPKKLQSRVTEEKPSRNVLEPSHETVDEKKSKEILSQRVRRKS</sequence>
<dbReference type="InterPro" id="IPR021109">
    <property type="entry name" value="Peptidase_aspartic_dom_sf"/>
</dbReference>
<dbReference type="Proteomes" id="UP000813463">
    <property type="component" value="Chromosome 3"/>
</dbReference>
<proteinExistence type="predicted"/>
<dbReference type="RefSeq" id="XP_056696974.1">
    <property type="nucleotide sequence ID" value="XM_056840996.1"/>
</dbReference>
<evidence type="ECO:0000256" key="1">
    <source>
        <dbReference type="SAM" id="MobiDB-lite"/>
    </source>
</evidence>
<feature type="compositionally biased region" description="Basic and acidic residues" evidence="1">
    <location>
        <begin position="1000"/>
        <end position="1026"/>
    </location>
</feature>
<feature type="region of interest" description="Disordered" evidence="1">
    <location>
        <begin position="622"/>
        <end position="693"/>
    </location>
</feature>
<dbReference type="SUPFAM" id="SSF50630">
    <property type="entry name" value="Acid proteases"/>
    <property type="match status" value="1"/>
</dbReference>